<keyword evidence="2" id="KW-0472">Membrane</keyword>
<name>A0ABY2BCE9_9ACTN</name>
<feature type="domain" description="DUF4349" evidence="4">
    <location>
        <begin position="73"/>
        <end position="283"/>
    </location>
</feature>
<feature type="transmembrane region" description="Helical" evidence="2">
    <location>
        <begin position="258"/>
        <end position="283"/>
    </location>
</feature>
<proteinExistence type="predicted"/>
<protein>
    <submittedName>
        <fullName evidence="5">Uncharacterized protein DUF4349</fullName>
    </submittedName>
</protein>
<keyword evidence="6" id="KW-1185">Reference proteome</keyword>
<keyword evidence="3" id="KW-0732">Signal</keyword>
<dbReference type="EMBL" id="SLWM01000018">
    <property type="protein sequence ID" value="TCO15595.1"/>
    <property type="molecule type" value="Genomic_DNA"/>
</dbReference>
<dbReference type="PROSITE" id="PS51257">
    <property type="entry name" value="PROKAR_LIPOPROTEIN"/>
    <property type="match status" value="1"/>
</dbReference>
<dbReference type="Proteomes" id="UP000295818">
    <property type="component" value="Unassembled WGS sequence"/>
</dbReference>
<evidence type="ECO:0000256" key="1">
    <source>
        <dbReference type="SAM" id="MobiDB-lite"/>
    </source>
</evidence>
<feature type="signal peptide" evidence="3">
    <location>
        <begin position="1"/>
        <end position="32"/>
    </location>
</feature>
<comment type="caution">
    <text evidence="5">The sequence shown here is derived from an EMBL/GenBank/DDBJ whole genome shotgun (WGS) entry which is preliminary data.</text>
</comment>
<evidence type="ECO:0000313" key="5">
    <source>
        <dbReference type="EMBL" id="TCO15595.1"/>
    </source>
</evidence>
<feature type="compositionally biased region" description="Low complexity" evidence="1">
    <location>
        <begin position="32"/>
        <end position="48"/>
    </location>
</feature>
<reference evidence="5 6" key="1">
    <citation type="journal article" date="2015" name="Stand. Genomic Sci.">
        <title>Genomic Encyclopedia of Bacterial and Archaeal Type Strains, Phase III: the genomes of soil and plant-associated and newly described type strains.</title>
        <authorList>
            <person name="Whitman W.B."/>
            <person name="Woyke T."/>
            <person name="Klenk H.P."/>
            <person name="Zhou Y."/>
            <person name="Lilburn T.G."/>
            <person name="Beck B.J."/>
            <person name="De Vos P."/>
            <person name="Vandamme P."/>
            <person name="Eisen J.A."/>
            <person name="Garrity G."/>
            <person name="Hugenholtz P."/>
            <person name="Kyrpides N.C."/>
        </authorList>
    </citation>
    <scope>NUCLEOTIDE SEQUENCE [LARGE SCALE GENOMIC DNA]</scope>
    <source>
        <strain evidence="5 6">VKM Ac-2538</strain>
    </source>
</reference>
<evidence type="ECO:0000313" key="6">
    <source>
        <dbReference type="Proteomes" id="UP000295818"/>
    </source>
</evidence>
<keyword evidence="2" id="KW-1133">Transmembrane helix</keyword>
<feature type="chain" id="PRO_5045699582" evidence="3">
    <location>
        <begin position="33"/>
        <end position="301"/>
    </location>
</feature>
<keyword evidence="2" id="KW-0812">Transmembrane</keyword>
<accession>A0ABY2BCE9</accession>
<feature type="region of interest" description="Disordered" evidence="1">
    <location>
        <begin position="30"/>
        <end position="71"/>
    </location>
</feature>
<organism evidence="5 6">
    <name type="scientific">Kribbella orskensis</name>
    <dbReference type="NCBI Taxonomy" id="2512216"/>
    <lineage>
        <taxon>Bacteria</taxon>
        <taxon>Bacillati</taxon>
        <taxon>Actinomycetota</taxon>
        <taxon>Actinomycetes</taxon>
        <taxon>Propionibacteriales</taxon>
        <taxon>Kribbellaceae</taxon>
        <taxon>Kribbella</taxon>
    </lineage>
</organism>
<dbReference type="InterPro" id="IPR025645">
    <property type="entry name" value="DUF4349"/>
</dbReference>
<evidence type="ECO:0000256" key="3">
    <source>
        <dbReference type="SAM" id="SignalP"/>
    </source>
</evidence>
<gene>
    <name evidence="5" type="ORF">EV644_118139</name>
</gene>
<sequence>MAMTTTRISAAAAGVILAAAVLLSGCSGSGSSGESSTAADGAAAPRQADSGGSEGSANKDGKAAPAAQPTVTRAIIKTGSLSVEAEDVDSTRQKAIGIITGLRGQVASEDTGSNSEGRITQANLVLKVPTASYETAIDRLSRLGTRTAIHQETSDVTEQVVDVESRIASQRASLERMRILLAKANTIGEIVSVETELTRREADLESLLAKQKNLSLQTELATLSLTVAEKGKTPVVEKEDRGFLAGLRGGWDAFTATFFALSAVLGALLPFLIVLALIGIPLWKFRGRLRRTPAAVPPDQG</sequence>
<evidence type="ECO:0000259" key="4">
    <source>
        <dbReference type="Pfam" id="PF14257"/>
    </source>
</evidence>
<dbReference type="Pfam" id="PF14257">
    <property type="entry name" value="DUF4349"/>
    <property type="match status" value="1"/>
</dbReference>
<evidence type="ECO:0000256" key="2">
    <source>
        <dbReference type="SAM" id="Phobius"/>
    </source>
</evidence>